<reference evidence="2 3" key="1">
    <citation type="journal article" date="2019" name="Sci. Rep.">
        <title>Orb-weaving spider Araneus ventricosus genome elucidates the spidroin gene catalogue.</title>
        <authorList>
            <person name="Kono N."/>
            <person name="Nakamura H."/>
            <person name="Ohtoshi R."/>
            <person name="Moran D.A.P."/>
            <person name="Shinohara A."/>
            <person name="Yoshida Y."/>
            <person name="Fujiwara M."/>
            <person name="Mori M."/>
            <person name="Tomita M."/>
            <person name="Arakawa K."/>
        </authorList>
    </citation>
    <scope>NUCLEOTIDE SEQUENCE [LARGE SCALE GENOMIC DNA]</scope>
</reference>
<dbReference type="Gene3D" id="3.10.10.10">
    <property type="entry name" value="HIV Type 1 Reverse Transcriptase, subunit A, domain 1"/>
    <property type="match status" value="1"/>
</dbReference>
<proteinExistence type="predicted"/>
<dbReference type="OrthoDB" id="6432884at2759"/>
<organism evidence="2 3">
    <name type="scientific">Araneus ventricosus</name>
    <name type="common">Orbweaver spider</name>
    <name type="synonym">Epeira ventricosa</name>
    <dbReference type="NCBI Taxonomy" id="182803"/>
    <lineage>
        <taxon>Eukaryota</taxon>
        <taxon>Metazoa</taxon>
        <taxon>Ecdysozoa</taxon>
        <taxon>Arthropoda</taxon>
        <taxon>Chelicerata</taxon>
        <taxon>Arachnida</taxon>
        <taxon>Araneae</taxon>
        <taxon>Araneomorphae</taxon>
        <taxon>Entelegynae</taxon>
        <taxon>Araneoidea</taxon>
        <taxon>Araneidae</taxon>
        <taxon>Araneus</taxon>
    </lineage>
</organism>
<dbReference type="Pfam" id="PF05380">
    <property type="entry name" value="Peptidase_A17"/>
    <property type="match status" value="1"/>
</dbReference>
<protein>
    <recommendedName>
        <fullName evidence="1">Reverse transcriptase domain-containing protein</fullName>
    </recommendedName>
</protein>
<dbReference type="Gene3D" id="3.30.70.270">
    <property type="match status" value="1"/>
</dbReference>
<accession>A0A4Y2A013</accession>
<keyword evidence="3" id="KW-1185">Reference proteome</keyword>
<dbReference type="AlphaFoldDB" id="A0A4Y2A013"/>
<dbReference type="PANTHER" id="PTHR47331">
    <property type="entry name" value="PHD-TYPE DOMAIN-CONTAINING PROTEIN"/>
    <property type="match status" value="1"/>
</dbReference>
<dbReference type="SUPFAM" id="SSF56672">
    <property type="entry name" value="DNA/RNA polymerases"/>
    <property type="match status" value="1"/>
</dbReference>
<feature type="domain" description="Reverse transcriptase" evidence="1">
    <location>
        <begin position="67"/>
        <end position="190"/>
    </location>
</feature>
<sequence>MGKCLNEDIKSGYYTPHRAVIRNDKITSQVRIVYDCNSKANEDKKSLNDSLEPGVNFYVNILDVTLKFRENQVEFCGDLKKAFLMIEIAEEDRKYLKLLWLPDDTGNSTQTFQHNCFPFGLTASPFALVCVLEFHIKKFKDDYPKCYEMLNSLYVDYLYYGAETAQDAYQLTSSAIEILRSSGFKLRKLRTNCAELNQHWCKNGYGENTDHGQGAGFLGLNWDPIEDKIKLNLRDVRYSLESGIANGTTKRHVLRIIYQIFDPCRLISPFVITVKILMQELW</sequence>
<dbReference type="Proteomes" id="UP000499080">
    <property type="component" value="Unassembled WGS sequence"/>
</dbReference>
<evidence type="ECO:0000259" key="1">
    <source>
        <dbReference type="Pfam" id="PF00078"/>
    </source>
</evidence>
<name>A0A4Y2A013_ARAVE</name>
<evidence type="ECO:0000313" key="3">
    <source>
        <dbReference type="Proteomes" id="UP000499080"/>
    </source>
</evidence>
<gene>
    <name evidence="2" type="ORF">AVEN_128225_1</name>
</gene>
<dbReference type="Pfam" id="PF00078">
    <property type="entry name" value="RVT_1"/>
    <property type="match status" value="1"/>
</dbReference>
<evidence type="ECO:0000313" key="2">
    <source>
        <dbReference type="EMBL" id="GBL73068.1"/>
    </source>
</evidence>
<dbReference type="InterPro" id="IPR043502">
    <property type="entry name" value="DNA/RNA_pol_sf"/>
</dbReference>
<dbReference type="InterPro" id="IPR043128">
    <property type="entry name" value="Rev_trsase/Diguanyl_cyclase"/>
</dbReference>
<dbReference type="GO" id="GO:0071897">
    <property type="term" value="P:DNA biosynthetic process"/>
    <property type="evidence" value="ECO:0007669"/>
    <property type="project" value="UniProtKB-ARBA"/>
</dbReference>
<comment type="caution">
    <text evidence="2">The sequence shown here is derived from an EMBL/GenBank/DDBJ whole genome shotgun (WGS) entry which is preliminary data.</text>
</comment>
<dbReference type="InterPro" id="IPR000477">
    <property type="entry name" value="RT_dom"/>
</dbReference>
<dbReference type="InterPro" id="IPR008042">
    <property type="entry name" value="Retrotrans_Pao"/>
</dbReference>
<dbReference type="EMBL" id="BGPR01000002">
    <property type="protein sequence ID" value="GBL73068.1"/>
    <property type="molecule type" value="Genomic_DNA"/>
</dbReference>